<evidence type="ECO:0008006" key="3">
    <source>
        <dbReference type="Google" id="ProtNLM"/>
    </source>
</evidence>
<reference evidence="1 2" key="1">
    <citation type="journal article" date="2015" name="Nature">
        <title>rRNA introns, odd ribosomes, and small enigmatic genomes across a large radiation of phyla.</title>
        <authorList>
            <person name="Brown C.T."/>
            <person name="Hug L.A."/>
            <person name="Thomas B.C."/>
            <person name="Sharon I."/>
            <person name="Castelle C.J."/>
            <person name="Singh A."/>
            <person name="Wilkins M.J."/>
            <person name="Williams K.H."/>
            <person name="Banfield J.F."/>
        </authorList>
    </citation>
    <scope>NUCLEOTIDE SEQUENCE [LARGE SCALE GENOMIC DNA]</scope>
</reference>
<evidence type="ECO:0000313" key="2">
    <source>
        <dbReference type="Proteomes" id="UP000034778"/>
    </source>
</evidence>
<proteinExistence type="predicted"/>
<gene>
    <name evidence="1" type="ORF">UR35_C0006G0027</name>
</gene>
<sequence>MDKFKTKDIFEASFIYSQDVDLANLELDSNYYWFVFMQKENAEKLSSLYWSGKAEGNIKKFVDSLKTLKDLVFSRKRD</sequence>
<name>A0A0G0CMZ4_9BACT</name>
<dbReference type="EMBL" id="LBOW01000006">
    <property type="protein sequence ID" value="KKP44792.1"/>
    <property type="molecule type" value="Genomic_DNA"/>
</dbReference>
<evidence type="ECO:0000313" key="1">
    <source>
        <dbReference type="EMBL" id="KKP44792.1"/>
    </source>
</evidence>
<comment type="caution">
    <text evidence="1">The sequence shown here is derived from an EMBL/GenBank/DDBJ whole genome shotgun (WGS) entry which is preliminary data.</text>
</comment>
<dbReference type="Proteomes" id="UP000034778">
    <property type="component" value="Unassembled WGS sequence"/>
</dbReference>
<dbReference type="AlphaFoldDB" id="A0A0G0CMZ4"/>
<organism evidence="1 2">
    <name type="scientific">Candidatus Woesebacteria bacterium GW2011_GWB1_33_22</name>
    <dbReference type="NCBI Taxonomy" id="1618566"/>
    <lineage>
        <taxon>Bacteria</taxon>
        <taxon>Candidatus Woeseibacteriota</taxon>
    </lineage>
</organism>
<protein>
    <recommendedName>
        <fullName evidence="3">DUF5659 domain-containing protein</fullName>
    </recommendedName>
</protein>
<accession>A0A0G0CMZ4</accession>